<accession>A0A133VJ27</accession>
<organism evidence="1 2">
    <name type="scientific">candidate division MSBL1 archaeon SCGC-AAA382C18</name>
    <dbReference type="NCBI Taxonomy" id="1698281"/>
    <lineage>
        <taxon>Archaea</taxon>
        <taxon>Methanobacteriati</taxon>
        <taxon>Methanobacteriota</taxon>
        <taxon>candidate division MSBL1</taxon>
    </lineage>
</organism>
<proteinExistence type="predicted"/>
<dbReference type="InterPro" id="IPR040085">
    <property type="entry name" value="MJ0674-like"/>
</dbReference>
<comment type="caution">
    <text evidence="1">The sequence shown here is derived from an EMBL/GenBank/DDBJ whole genome shotgun (WGS) entry which is preliminary data.</text>
</comment>
<gene>
    <name evidence="1" type="ORF">AKJ52_02195</name>
</gene>
<protein>
    <recommendedName>
        <fullName evidence="3">Pyruvate formate lyase-activating protein</fullName>
    </recommendedName>
</protein>
<dbReference type="PANTHER" id="PTHR43075">
    <property type="entry name" value="FORMATE LYASE ACTIVATING ENZYME, PUTATIVE (AFU_ORTHOLOGUE AFUA_2G15630)-RELATED"/>
    <property type="match status" value="1"/>
</dbReference>
<dbReference type="Proteomes" id="UP000070404">
    <property type="component" value="Unassembled WGS sequence"/>
</dbReference>
<keyword evidence="2" id="KW-1185">Reference proteome</keyword>
<feature type="non-terminal residue" evidence="1">
    <location>
        <position position="138"/>
    </location>
</feature>
<evidence type="ECO:0000313" key="2">
    <source>
        <dbReference type="Proteomes" id="UP000070404"/>
    </source>
</evidence>
<evidence type="ECO:0000313" key="1">
    <source>
        <dbReference type="EMBL" id="KXB06446.1"/>
    </source>
</evidence>
<dbReference type="AlphaFoldDB" id="A0A133VJ27"/>
<name>A0A133VJ27_9EURY</name>
<dbReference type="PANTHER" id="PTHR43075:SF1">
    <property type="entry name" value="FORMATE LYASE ACTIVATING ENZYME, PUTATIVE (AFU_ORTHOLOGUE AFUA_2G15630)-RELATED"/>
    <property type="match status" value="1"/>
</dbReference>
<reference evidence="1 2" key="1">
    <citation type="journal article" date="2016" name="Sci. Rep.">
        <title>Metabolic traits of an uncultured archaeal lineage -MSBL1- from brine pools of the Red Sea.</title>
        <authorList>
            <person name="Mwirichia R."/>
            <person name="Alam I."/>
            <person name="Rashid M."/>
            <person name="Vinu M."/>
            <person name="Ba-Alawi W."/>
            <person name="Anthony Kamau A."/>
            <person name="Kamanda Ngugi D."/>
            <person name="Goker M."/>
            <person name="Klenk H.P."/>
            <person name="Bajic V."/>
            <person name="Stingl U."/>
        </authorList>
    </citation>
    <scope>NUCLEOTIDE SEQUENCE [LARGE SCALE GENOMIC DNA]</scope>
    <source>
        <strain evidence="1">SCGC-AAA382C18</strain>
    </source>
</reference>
<sequence>MGSLERYWSVMRNELPAKFRICRKISVETDLDSEEEKLWNVHRKKLEEFEDLRRKIDSGKIDLDEKEEPDKSLLDLKKELAEGIIESCHFCEHRCDVDRTEGETGVCGVGEVARISSEFLHRGEEPELVPSFTIFFNG</sequence>
<dbReference type="EMBL" id="LHYF01000038">
    <property type="protein sequence ID" value="KXB06446.1"/>
    <property type="molecule type" value="Genomic_DNA"/>
</dbReference>
<evidence type="ECO:0008006" key="3">
    <source>
        <dbReference type="Google" id="ProtNLM"/>
    </source>
</evidence>